<dbReference type="RefSeq" id="WP_015763013.1">
    <property type="nucleotide sequence ID" value="NZ_CP039375.1"/>
</dbReference>
<sequence>MDQVAVFGIGSTNFRYGVAVPNGDIVTDVTVEPTRPYDLERQLVDAVADLTAAATEPLSGVAISCTGLVDRNRAQIDELDTTDGDTVDRIEAGRAIHEAHGLPVVVENDCNAAVLGEWQYGSRDDVDTLVHVTFGTGIGGGVVDDGRLVRGESAQAGEFGLLPVAPDSEVESTGVTGAWEAFCSGRGIARTVSRRIVAEEPETTLDTEVTAQDVFRAASEGDAFAQSFLDRVARYNAAGIGAICNALNPGLITVGGGVAMNNEHVVLDGIDRHLDDYLFVERPEIRISRLGDDIGLYGALAAFVEQRSEATVWEPTASERADTDD</sequence>
<dbReference type="GeneID" id="42179959"/>
<reference evidence="1 2" key="2">
    <citation type="submission" date="2019-04" db="EMBL/GenBank/DDBJ databases">
        <authorList>
            <person name="Yang S."/>
            <person name="Wei W."/>
        </authorList>
    </citation>
    <scope>NUCLEOTIDE SEQUENCE [LARGE SCALE GENOMIC DNA]</scope>
    <source>
        <strain evidence="2">ZP60</strain>
    </source>
</reference>
<dbReference type="Proteomes" id="UP000297053">
    <property type="component" value="Chromosome"/>
</dbReference>
<dbReference type="SUPFAM" id="SSF53067">
    <property type="entry name" value="Actin-like ATPase domain"/>
    <property type="match status" value="1"/>
</dbReference>
<dbReference type="Gene3D" id="3.30.420.40">
    <property type="match status" value="2"/>
</dbReference>
<dbReference type="AlphaFoldDB" id="A0A4D6KEV7"/>
<protein>
    <submittedName>
        <fullName evidence="1">ROK family protein</fullName>
    </submittedName>
</protein>
<organism evidence="1 2">
    <name type="scientific">Halomicrobium mukohataei</name>
    <dbReference type="NCBI Taxonomy" id="57705"/>
    <lineage>
        <taxon>Archaea</taxon>
        <taxon>Methanobacteriati</taxon>
        <taxon>Methanobacteriota</taxon>
        <taxon>Stenosarchaea group</taxon>
        <taxon>Halobacteria</taxon>
        <taxon>Halobacteriales</taxon>
        <taxon>Haloarculaceae</taxon>
        <taxon>Halomicrobium</taxon>
    </lineage>
</organism>
<proteinExistence type="predicted"/>
<evidence type="ECO:0000313" key="1">
    <source>
        <dbReference type="EMBL" id="QCD66594.1"/>
    </source>
</evidence>
<dbReference type="OMA" id="NLANDCD"/>
<dbReference type="KEGG" id="halz:E5139_13425"/>
<dbReference type="InterPro" id="IPR000600">
    <property type="entry name" value="ROK"/>
</dbReference>
<dbReference type="Pfam" id="PF00480">
    <property type="entry name" value="ROK"/>
    <property type="match status" value="1"/>
</dbReference>
<name>A0A4D6KEV7_9EURY</name>
<evidence type="ECO:0000313" key="2">
    <source>
        <dbReference type="Proteomes" id="UP000297053"/>
    </source>
</evidence>
<dbReference type="EMBL" id="CP039375">
    <property type="protein sequence ID" value="QCD66594.1"/>
    <property type="molecule type" value="Genomic_DNA"/>
</dbReference>
<dbReference type="PANTHER" id="PTHR18964:SF149">
    <property type="entry name" value="BIFUNCTIONAL UDP-N-ACETYLGLUCOSAMINE 2-EPIMERASE_N-ACETYLMANNOSAMINE KINASE"/>
    <property type="match status" value="1"/>
</dbReference>
<dbReference type="InterPro" id="IPR043129">
    <property type="entry name" value="ATPase_NBD"/>
</dbReference>
<reference evidence="1 2" key="1">
    <citation type="submission" date="2019-04" db="EMBL/GenBank/DDBJ databases">
        <title>Complete genome sequence of Arthrobacter sp. ZXY-2 associated with effective atrazine degradation and salt adaptation.</title>
        <authorList>
            <person name="Zhao X."/>
        </authorList>
    </citation>
    <scope>NUCLEOTIDE SEQUENCE [LARGE SCALE GENOMIC DNA]</scope>
    <source>
        <strain evidence="2">ZP60</strain>
    </source>
</reference>
<accession>A0A4D6KEV7</accession>
<gene>
    <name evidence="1" type="ORF">E5139_13425</name>
</gene>
<dbReference type="PANTHER" id="PTHR18964">
    <property type="entry name" value="ROK (REPRESSOR, ORF, KINASE) FAMILY"/>
    <property type="match status" value="1"/>
</dbReference>